<sequence length="62" mass="7079" precursor="true">MAIQKLYPEIRGTRTGYVIRFTCPACAAESIIVNNSPRDHFKKSRVASCRHCRTRLNIMTPV</sequence>
<reference evidence="1 2" key="2">
    <citation type="journal article" date="2014" name="Genome Announc.">
        <title>Complete Genome Sequence of Methanoregula formicica SMSPT, a Mesophilic Hydrogenotrophic Methanogen Isolated from a Methanogenic Upflow Anaerobic Sludge Blanket Reactor.</title>
        <authorList>
            <person name="Yamamoto K."/>
            <person name="Tamaki H."/>
            <person name="Cadillo-Quiroz H."/>
            <person name="Imachi H."/>
            <person name="Kyrpides N."/>
            <person name="Woyke T."/>
            <person name="Goodwin L."/>
            <person name="Zinder S.H."/>
            <person name="Kamagata Y."/>
            <person name="Liu W.T."/>
        </authorList>
    </citation>
    <scope>NUCLEOTIDE SEQUENCE [LARGE SCALE GENOMIC DNA]</scope>
    <source>
        <strain evidence="2">DSM 22288 / NBRC 105244 / SMSP</strain>
    </source>
</reference>
<dbReference type="RefSeq" id="WP_015285939.1">
    <property type="nucleotide sequence ID" value="NC_019943.1"/>
</dbReference>
<dbReference type="HOGENOM" id="CLU_2893238_0_0_2"/>
<organism evidence="1 2">
    <name type="scientific">Methanoregula formicica (strain DSM 22288 / NBRC 105244 / SMSP)</name>
    <dbReference type="NCBI Taxonomy" id="593750"/>
    <lineage>
        <taxon>Archaea</taxon>
        <taxon>Methanobacteriati</taxon>
        <taxon>Methanobacteriota</taxon>
        <taxon>Stenosarchaea group</taxon>
        <taxon>Methanomicrobia</taxon>
        <taxon>Methanomicrobiales</taxon>
        <taxon>Methanoregulaceae</taxon>
        <taxon>Methanoregula</taxon>
    </lineage>
</organism>
<name>L0HGQ7_METFS</name>
<dbReference type="Proteomes" id="UP000010824">
    <property type="component" value="Chromosome"/>
</dbReference>
<dbReference type="InParanoid" id="L0HGQ7"/>
<reference evidence="2" key="1">
    <citation type="submission" date="2011-12" db="EMBL/GenBank/DDBJ databases">
        <title>Complete sequence of Methanoregula formicicum SMSP.</title>
        <authorList>
            <person name="Lucas S."/>
            <person name="Han J."/>
            <person name="Lapidus A."/>
            <person name="Cheng J.-F."/>
            <person name="Goodwin L."/>
            <person name="Pitluck S."/>
            <person name="Peters L."/>
            <person name="Ovchinnikova G."/>
            <person name="Teshima H."/>
            <person name="Detter J.C."/>
            <person name="Han C."/>
            <person name="Tapia R."/>
            <person name="Land M."/>
            <person name="Hauser L."/>
            <person name="Kyrpides N."/>
            <person name="Ivanova N."/>
            <person name="Pagani I."/>
            <person name="Imachi H."/>
            <person name="Tamaki H."/>
            <person name="Sekiguchi Y."/>
            <person name="Kamagata Y."/>
            <person name="Cadillo-Quiroz H."/>
            <person name="Zinder S."/>
            <person name="Liu W.-T."/>
            <person name="Woyke T."/>
        </authorList>
    </citation>
    <scope>NUCLEOTIDE SEQUENCE [LARGE SCALE GENOMIC DNA]</scope>
    <source>
        <strain evidence="2">DSM 22288 / NBRC 105244 / SMSP</strain>
    </source>
</reference>
<evidence type="ECO:0000313" key="2">
    <source>
        <dbReference type="Proteomes" id="UP000010824"/>
    </source>
</evidence>
<dbReference type="GeneID" id="14309354"/>
<protein>
    <submittedName>
        <fullName evidence="1">Uncharacterized protein</fullName>
    </submittedName>
</protein>
<evidence type="ECO:0000313" key="1">
    <source>
        <dbReference type="EMBL" id="AGB02976.1"/>
    </source>
</evidence>
<accession>L0HGQ7</accession>
<dbReference type="KEGG" id="mfo:Metfor_1961"/>
<proteinExistence type="predicted"/>
<keyword evidence="2" id="KW-1185">Reference proteome</keyword>
<dbReference type="AlphaFoldDB" id="L0HGQ7"/>
<gene>
    <name evidence="1" type="ordered locus">Metfor_1961</name>
</gene>
<dbReference type="EMBL" id="CP003167">
    <property type="protein sequence ID" value="AGB02976.1"/>
    <property type="molecule type" value="Genomic_DNA"/>
</dbReference>